<name>Q60BX2_METCA</name>
<proteinExistence type="predicted"/>
<dbReference type="EMBL" id="AE017282">
    <property type="protein sequence ID" value="AAU90563.1"/>
    <property type="molecule type" value="Genomic_DNA"/>
</dbReference>
<feature type="compositionally biased region" description="Polar residues" evidence="1">
    <location>
        <begin position="57"/>
        <end position="72"/>
    </location>
</feature>
<dbReference type="Proteomes" id="UP000006821">
    <property type="component" value="Chromosome"/>
</dbReference>
<evidence type="ECO:0000313" key="2">
    <source>
        <dbReference type="EMBL" id="AAU90563.1"/>
    </source>
</evidence>
<dbReference type="AlphaFoldDB" id="Q60BX2"/>
<dbReference type="STRING" id="243233.MCA0341"/>
<evidence type="ECO:0000313" key="3">
    <source>
        <dbReference type="Proteomes" id="UP000006821"/>
    </source>
</evidence>
<sequence>MRRRGAPQVRIGGSPGINAFFSRVRKRPVDLGLNEERAERARRLTGDLSGVVEPCLPNSSNASCNAGPNNLDASKRPLPRGMTSRKNTVLLPTSIRRSDGPVRCPPKYRPPARGRRPVFALRRLSAQGRGAAAGASVAVARLGGRAGSSSAIGDQIIGATDPMPSRAWR</sequence>
<reference evidence="2 3" key="1">
    <citation type="journal article" date="2004" name="PLoS Biol.">
        <title>Genomic insights into methanotrophy: the complete genome sequence of Methylococcus capsulatus (Bath).</title>
        <authorList>
            <person name="Ward N.L."/>
            <person name="Larsen O."/>
            <person name="Sakwa J."/>
            <person name="Bruseth L."/>
            <person name="Khouri H.M."/>
            <person name="Durkin A.S."/>
            <person name="Dimitrov G."/>
            <person name="Jiang L."/>
            <person name="Scanlan D."/>
            <person name="Kang K.H."/>
            <person name="Lewis M.R."/>
            <person name="Nelson K.E."/>
            <person name="Methe B.A."/>
            <person name="Wu M."/>
            <person name="Heidelberg J.F."/>
            <person name="Paulsen I.T."/>
            <person name="Fouts D.E."/>
            <person name="Ravel J."/>
            <person name="Tettelin H."/>
            <person name="Ren Q."/>
            <person name="Read T.D."/>
            <person name="DeBoy R.T."/>
            <person name="Seshadri R."/>
            <person name="Salzberg S.L."/>
            <person name="Jensen H.B."/>
            <person name="Birkeland N.K."/>
            <person name="Nelson W.C."/>
            <person name="Dodson R.J."/>
            <person name="Grindhaug S.H."/>
            <person name="Holt I.E."/>
            <person name="Eidhammer I."/>
            <person name="Jonasen I."/>
            <person name="Vanaken S."/>
            <person name="Utterback T.R."/>
            <person name="Feldblyum T.V."/>
            <person name="Fraser C.M."/>
            <person name="Lillehaug J.R."/>
            <person name="Eisen J.A."/>
        </authorList>
    </citation>
    <scope>NUCLEOTIDE SEQUENCE [LARGE SCALE GENOMIC DNA]</scope>
    <source>
        <strain evidence="3">ATCC 33009 / NCIMB 11132 / Bath</strain>
    </source>
</reference>
<dbReference type="KEGG" id="mca:MCA0341"/>
<dbReference type="HOGENOM" id="CLU_1576662_0_0_6"/>
<evidence type="ECO:0000256" key="1">
    <source>
        <dbReference type="SAM" id="MobiDB-lite"/>
    </source>
</evidence>
<organism evidence="2 3">
    <name type="scientific">Methylococcus capsulatus (strain ATCC 33009 / NCIMB 11132 / Bath)</name>
    <dbReference type="NCBI Taxonomy" id="243233"/>
    <lineage>
        <taxon>Bacteria</taxon>
        <taxon>Pseudomonadati</taxon>
        <taxon>Pseudomonadota</taxon>
        <taxon>Gammaproteobacteria</taxon>
        <taxon>Methylococcales</taxon>
        <taxon>Methylococcaceae</taxon>
        <taxon>Methylococcus</taxon>
    </lineage>
</organism>
<gene>
    <name evidence="2" type="ordered locus">MCA0341</name>
</gene>
<protein>
    <submittedName>
        <fullName evidence="2">Uncharacterized protein</fullName>
    </submittedName>
</protein>
<accession>Q60BX2</accession>
<feature type="region of interest" description="Disordered" evidence="1">
    <location>
        <begin position="57"/>
        <end position="113"/>
    </location>
</feature>